<reference evidence="2" key="1">
    <citation type="submission" date="2025-08" db="UniProtKB">
        <authorList>
            <consortium name="Ensembl"/>
        </authorList>
    </citation>
    <scope>IDENTIFICATION</scope>
</reference>
<organism evidence="2 3">
    <name type="scientific">Laticauda laticaudata</name>
    <name type="common">Blue-ringed sea krait</name>
    <name type="synonym">Blue-lipped sea krait</name>
    <dbReference type="NCBI Taxonomy" id="8630"/>
    <lineage>
        <taxon>Eukaryota</taxon>
        <taxon>Metazoa</taxon>
        <taxon>Chordata</taxon>
        <taxon>Craniata</taxon>
        <taxon>Vertebrata</taxon>
        <taxon>Euteleostomi</taxon>
        <taxon>Lepidosauria</taxon>
        <taxon>Squamata</taxon>
        <taxon>Bifurcata</taxon>
        <taxon>Unidentata</taxon>
        <taxon>Episquamata</taxon>
        <taxon>Toxicofera</taxon>
        <taxon>Serpentes</taxon>
        <taxon>Colubroidea</taxon>
        <taxon>Elapidae</taxon>
        <taxon>Laticaudinae</taxon>
        <taxon>Laticauda</taxon>
    </lineage>
</organism>
<dbReference type="SMART" id="SM01342">
    <property type="entry name" value="TAN"/>
    <property type="match status" value="1"/>
</dbReference>
<dbReference type="PANTHER" id="PTHR37079:SF4">
    <property type="entry name" value="SERINE_THREONINE-PROTEIN KINASE ATM"/>
    <property type="match status" value="1"/>
</dbReference>
<sequence>MNLAIHDLLTCCHQLGSDKAVERKKEIEKFRRLICDPETVQQLDQNSDSKHGKQMNWDTVFRFLQKYIQKEAEGVRLTKPNTSASAQATREKKMKQLSSLFKYFIMCANKRAPRIKCQELLNYVIDTINESSRYAIYGADCNSILLKDILKVRKYWCEISPQQWSDLQNLYFKLFLNPSGDVNKVLVARIIYTLTRGLCFQTDKFSSDTLNIFSKVIHRARQERNLAGLEHIFAAINVFLPIYAMNYRMQVCKTGEEILSTVLFIWAQYKPKDALKKQIIQFIQFQICVHHPNGAKTQEEGTWKEIFLLDLHSWTTFFLN</sequence>
<protein>
    <recommendedName>
        <fullName evidence="1">Telomere-length maintenance and DNA damage repair domain-containing protein</fullName>
    </recommendedName>
</protein>
<evidence type="ECO:0000313" key="3">
    <source>
        <dbReference type="Proteomes" id="UP000694406"/>
    </source>
</evidence>
<evidence type="ECO:0000259" key="1">
    <source>
        <dbReference type="SMART" id="SM01342"/>
    </source>
</evidence>
<proteinExistence type="predicted"/>
<dbReference type="InterPro" id="IPR021668">
    <property type="entry name" value="TAN"/>
</dbReference>
<name>A0A8C5WMN5_LATLA</name>
<reference evidence="2" key="2">
    <citation type="submission" date="2025-09" db="UniProtKB">
        <authorList>
            <consortium name="Ensembl"/>
        </authorList>
    </citation>
    <scope>IDENTIFICATION</scope>
</reference>
<dbReference type="InterPro" id="IPR038980">
    <property type="entry name" value="ATM_plant"/>
</dbReference>
<keyword evidence="3" id="KW-1185">Reference proteome</keyword>
<feature type="domain" description="Telomere-length maintenance and DNA damage repair" evidence="1">
    <location>
        <begin position="1"/>
        <end position="166"/>
    </location>
</feature>
<dbReference type="Proteomes" id="UP000694406">
    <property type="component" value="Unplaced"/>
</dbReference>
<dbReference type="Ensembl" id="ENSLLTT00000000290.1">
    <property type="protein sequence ID" value="ENSLLTP00000000285.1"/>
    <property type="gene ID" value="ENSLLTG00000000233.1"/>
</dbReference>
<dbReference type="GO" id="GO:0004674">
    <property type="term" value="F:protein serine/threonine kinase activity"/>
    <property type="evidence" value="ECO:0007669"/>
    <property type="project" value="InterPro"/>
</dbReference>
<dbReference type="GO" id="GO:0006974">
    <property type="term" value="P:DNA damage response"/>
    <property type="evidence" value="ECO:0007669"/>
    <property type="project" value="InterPro"/>
</dbReference>
<dbReference type="PANTHER" id="PTHR37079">
    <property type="entry name" value="SERINE/THREONINE-PROTEIN KINASE ATM"/>
    <property type="match status" value="1"/>
</dbReference>
<evidence type="ECO:0000313" key="2">
    <source>
        <dbReference type="Ensembl" id="ENSLLTP00000000285.1"/>
    </source>
</evidence>
<dbReference type="Pfam" id="PF11640">
    <property type="entry name" value="TAN"/>
    <property type="match status" value="1"/>
</dbReference>
<dbReference type="GeneTree" id="ENSGT00670000098061"/>
<accession>A0A8C5WMN5</accession>
<dbReference type="AlphaFoldDB" id="A0A8C5WMN5"/>